<accession>A0A4V2SL42</accession>
<evidence type="ECO:0000313" key="2">
    <source>
        <dbReference type="EMBL" id="TCP21936.1"/>
    </source>
</evidence>
<evidence type="ECO:0008006" key="4">
    <source>
        <dbReference type="Google" id="ProtNLM"/>
    </source>
</evidence>
<sequence length="150" mass="16940">MRPNFDQNFVINTLNIHTVEGASCVNVGNNFPTGFQNFKKHTQGFGSISGDNNQIDGIRSLVNDGSHFDTSSASDLDNNKWIKELMADKMQEVLDAEDIFSIDDLEYEEDDEDDDEQDGDISESDESEVFNDVDDIDHMLDDVFDDEEES</sequence>
<name>A0A4V2SL42_9BACL</name>
<reference evidence="2 3" key="1">
    <citation type="submission" date="2019-03" db="EMBL/GenBank/DDBJ databases">
        <title>Genomic Encyclopedia of Type Strains, Phase IV (KMG-IV): sequencing the most valuable type-strain genomes for metagenomic binning, comparative biology and taxonomic classification.</title>
        <authorList>
            <person name="Goeker M."/>
        </authorList>
    </citation>
    <scope>NUCLEOTIDE SEQUENCE [LARGE SCALE GENOMIC DNA]</scope>
    <source>
        <strain evidence="2 3">DSM 19377</strain>
    </source>
</reference>
<feature type="region of interest" description="Disordered" evidence="1">
    <location>
        <begin position="106"/>
        <end position="136"/>
    </location>
</feature>
<dbReference type="EMBL" id="SLXK01000038">
    <property type="protein sequence ID" value="TCP21936.1"/>
    <property type="molecule type" value="Genomic_DNA"/>
</dbReference>
<dbReference type="AlphaFoldDB" id="A0A4V2SL42"/>
<organism evidence="2 3">
    <name type="scientific">Scopulibacillus darangshiensis</name>
    <dbReference type="NCBI Taxonomy" id="442528"/>
    <lineage>
        <taxon>Bacteria</taxon>
        <taxon>Bacillati</taxon>
        <taxon>Bacillota</taxon>
        <taxon>Bacilli</taxon>
        <taxon>Bacillales</taxon>
        <taxon>Sporolactobacillaceae</taxon>
        <taxon>Scopulibacillus</taxon>
    </lineage>
</organism>
<dbReference type="RefSeq" id="WP_207902971.1">
    <property type="nucleotide sequence ID" value="NZ_SLXK01000038.1"/>
</dbReference>
<feature type="compositionally biased region" description="Acidic residues" evidence="1">
    <location>
        <begin position="106"/>
        <end position="135"/>
    </location>
</feature>
<evidence type="ECO:0000256" key="1">
    <source>
        <dbReference type="SAM" id="MobiDB-lite"/>
    </source>
</evidence>
<gene>
    <name evidence="2" type="ORF">EV207_13823</name>
</gene>
<protein>
    <recommendedName>
        <fullName evidence="4">Spore germination protein GerPA/GerPF</fullName>
    </recommendedName>
</protein>
<dbReference type="Proteomes" id="UP000295416">
    <property type="component" value="Unassembled WGS sequence"/>
</dbReference>
<comment type="caution">
    <text evidence="2">The sequence shown here is derived from an EMBL/GenBank/DDBJ whole genome shotgun (WGS) entry which is preliminary data.</text>
</comment>
<keyword evidence="3" id="KW-1185">Reference proteome</keyword>
<evidence type="ECO:0000313" key="3">
    <source>
        <dbReference type="Proteomes" id="UP000295416"/>
    </source>
</evidence>
<proteinExistence type="predicted"/>